<feature type="transmembrane region" description="Helical" evidence="6">
    <location>
        <begin position="253"/>
        <end position="274"/>
    </location>
</feature>
<protein>
    <submittedName>
        <fullName evidence="7">MFS transporter</fullName>
    </submittedName>
</protein>
<feature type="transmembrane region" description="Helical" evidence="6">
    <location>
        <begin position="340"/>
        <end position="358"/>
    </location>
</feature>
<accession>A0ABT6BHF3</accession>
<dbReference type="Gene3D" id="1.20.1250.20">
    <property type="entry name" value="MFS general substrate transporter like domains"/>
    <property type="match status" value="2"/>
</dbReference>
<reference evidence="7 8" key="1">
    <citation type="submission" date="2023-03" db="EMBL/GenBank/DDBJ databases">
        <title>Genome sequencing of Aquirufa.</title>
        <authorList>
            <person name="Pitt A."/>
            <person name="Hahn M.W."/>
        </authorList>
    </citation>
    <scope>NUCLEOTIDE SEQUENCE [LARGE SCALE GENOMIC DNA]</scope>
    <source>
        <strain evidence="7 8">WAEICH-18A</strain>
    </source>
</reference>
<feature type="transmembrane region" description="Helical" evidence="6">
    <location>
        <begin position="161"/>
        <end position="181"/>
    </location>
</feature>
<feature type="transmembrane region" description="Helical" evidence="6">
    <location>
        <begin position="120"/>
        <end position="140"/>
    </location>
</feature>
<dbReference type="InterPro" id="IPR036259">
    <property type="entry name" value="MFS_trans_sf"/>
</dbReference>
<evidence type="ECO:0000256" key="5">
    <source>
        <dbReference type="ARBA" id="ARBA00023136"/>
    </source>
</evidence>
<evidence type="ECO:0000313" key="7">
    <source>
        <dbReference type="EMBL" id="MDF5689725.1"/>
    </source>
</evidence>
<dbReference type="RefSeq" id="WP_276343593.1">
    <property type="nucleotide sequence ID" value="NZ_JARJOW010000002.1"/>
</dbReference>
<dbReference type="Pfam" id="PF11700">
    <property type="entry name" value="ATG22"/>
    <property type="match status" value="1"/>
</dbReference>
<feature type="transmembrane region" description="Helical" evidence="6">
    <location>
        <begin position="21"/>
        <end position="44"/>
    </location>
</feature>
<keyword evidence="3 6" id="KW-0812">Transmembrane</keyword>
<evidence type="ECO:0000256" key="4">
    <source>
        <dbReference type="ARBA" id="ARBA00022989"/>
    </source>
</evidence>
<comment type="subcellular location">
    <subcellularLocation>
        <location evidence="1">Endomembrane system</location>
        <topology evidence="1">Multi-pass membrane protein</topology>
    </subcellularLocation>
</comment>
<feature type="transmembrane region" description="Helical" evidence="6">
    <location>
        <begin position="196"/>
        <end position="216"/>
    </location>
</feature>
<dbReference type="InterPro" id="IPR050495">
    <property type="entry name" value="ATG22/LtaA_families"/>
</dbReference>
<dbReference type="PANTHER" id="PTHR23519:SF1">
    <property type="entry name" value="AUTOPHAGY-RELATED PROTEIN 22"/>
    <property type="match status" value="1"/>
</dbReference>
<proteinExistence type="predicted"/>
<name>A0ABT6BHF3_9BACT</name>
<dbReference type="EMBL" id="JARJOW010000002">
    <property type="protein sequence ID" value="MDF5689725.1"/>
    <property type="molecule type" value="Genomic_DNA"/>
</dbReference>
<comment type="caution">
    <text evidence="7">The sequence shown here is derived from an EMBL/GenBank/DDBJ whole genome shotgun (WGS) entry which is preliminary data.</text>
</comment>
<evidence type="ECO:0000256" key="1">
    <source>
        <dbReference type="ARBA" id="ARBA00004127"/>
    </source>
</evidence>
<sequence>MEQSLNNKKTMNAWAFYDWANSVHSLTIVSAIFPIYFPVAAIVMGSKHPELIEIAGFSLQNTVVYSYIISFAYLILAVFMPFLSGIADYTGSKKSFMRFFCYLGAFSCMLLYLFTKGHYIIGSLGFLFSIIGWGGSLVFYNSFLPEIASPDRYDQLSAKGFSLGYIGSVILLLQNLSMILMPDLYGGISVEMASRISFLTVGVWWFIFAQIPFYYLPKSVQKEKNHPRWWLGGFKEIKKVYHEITHIPSIKNFLIGFFLYNMGSQTVMLLGALFGSQELHLPSESLIITILLIQLVAIPGAYVCAHLSKKIGNVNAIRVIILFWILVCCSAYFVHETFHFYLLATAIGFVMGGIQSNSRATYAKLCPDNEHDTASYFSFFDVCDRASTVIGTFIFGLLIQLTGNMRLGILVLAFVFMLSLIYMARLHKINPEVLRSE</sequence>
<dbReference type="InterPro" id="IPR024671">
    <property type="entry name" value="Atg22-like"/>
</dbReference>
<keyword evidence="5 6" id="KW-0472">Membrane</keyword>
<evidence type="ECO:0000256" key="3">
    <source>
        <dbReference type="ARBA" id="ARBA00022692"/>
    </source>
</evidence>
<organism evidence="7 8">
    <name type="scientific">Aquirufa aurantiipilula</name>
    <dbReference type="NCBI Taxonomy" id="2696561"/>
    <lineage>
        <taxon>Bacteria</taxon>
        <taxon>Pseudomonadati</taxon>
        <taxon>Bacteroidota</taxon>
        <taxon>Cytophagia</taxon>
        <taxon>Cytophagales</taxon>
        <taxon>Flectobacillaceae</taxon>
        <taxon>Aquirufa</taxon>
    </lineage>
</organism>
<dbReference type="Proteomes" id="UP001321344">
    <property type="component" value="Unassembled WGS sequence"/>
</dbReference>
<feature type="transmembrane region" description="Helical" evidence="6">
    <location>
        <begin position="316"/>
        <end position="334"/>
    </location>
</feature>
<keyword evidence="4 6" id="KW-1133">Transmembrane helix</keyword>
<evidence type="ECO:0000256" key="2">
    <source>
        <dbReference type="ARBA" id="ARBA00022448"/>
    </source>
</evidence>
<evidence type="ECO:0000256" key="6">
    <source>
        <dbReference type="SAM" id="Phobius"/>
    </source>
</evidence>
<feature type="transmembrane region" description="Helical" evidence="6">
    <location>
        <begin position="64"/>
        <end position="83"/>
    </location>
</feature>
<feature type="transmembrane region" description="Helical" evidence="6">
    <location>
        <begin position="95"/>
        <end position="114"/>
    </location>
</feature>
<feature type="transmembrane region" description="Helical" evidence="6">
    <location>
        <begin position="405"/>
        <end position="424"/>
    </location>
</feature>
<keyword evidence="8" id="KW-1185">Reference proteome</keyword>
<feature type="transmembrane region" description="Helical" evidence="6">
    <location>
        <begin position="286"/>
        <end position="304"/>
    </location>
</feature>
<evidence type="ECO:0000313" key="8">
    <source>
        <dbReference type="Proteomes" id="UP001321344"/>
    </source>
</evidence>
<gene>
    <name evidence="7" type="ORF">PQG43_02495</name>
</gene>
<dbReference type="PANTHER" id="PTHR23519">
    <property type="entry name" value="AUTOPHAGY-RELATED PROTEIN 22"/>
    <property type="match status" value="1"/>
</dbReference>
<dbReference type="SUPFAM" id="SSF103473">
    <property type="entry name" value="MFS general substrate transporter"/>
    <property type="match status" value="1"/>
</dbReference>
<keyword evidence="2" id="KW-0813">Transport</keyword>